<evidence type="ECO:0000256" key="4">
    <source>
        <dbReference type="ARBA" id="ARBA00022989"/>
    </source>
</evidence>
<evidence type="ECO:0000256" key="9">
    <source>
        <dbReference type="SAM" id="Phobius"/>
    </source>
</evidence>
<evidence type="ECO:0000313" key="11">
    <source>
        <dbReference type="EMBL" id="KAA8915861.1"/>
    </source>
</evidence>
<reference evidence="11" key="1">
    <citation type="journal article" date="2019" name="G3 (Bethesda)">
        <title>Genome Assemblies of Two Rare Opportunistic Yeast Pathogens: Diutina rugosa (syn. Candida rugosa) and Trichomonascus ciferrii (syn. Candida ciferrii).</title>
        <authorList>
            <person name="Mixao V."/>
            <person name="Saus E."/>
            <person name="Hansen A.P."/>
            <person name="Lass-Florl C."/>
            <person name="Gabaldon T."/>
        </authorList>
    </citation>
    <scope>NUCLEOTIDE SEQUENCE</scope>
    <source>
        <strain evidence="11">CBS 4856</strain>
    </source>
</reference>
<dbReference type="SMART" id="SM01269">
    <property type="entry name" value="Lipid_DES"/>
    <property type="match status" value="1"/>
</dbReference>
<organism evidence="11 12">
    <name type="scientific">Trichomonascus ciferrii</name>
    <dbReference type="NCBI Taxonomy" id="44093"/>
    <lineage>
        <taxon>Eukaryota</taxon>
        <taxon>Fungi</taxon>
        <taxon>Dikarya</taxon>
        <taxon>Ascomycota</taxon>
        <taxon>Saccharomycotina</taxon>
        <taxon>Dipodascomycetes</taxon>
        <taxon>Dipodascales</taxon>
        <taxon>Trichomonascaceae</taxon>
        <taxon>Trichomonascus</taxon>
        <taxon>Trichomonascus ciferrii complex</taxon>
    </lineage>
</organism>
<evidence type="ECO:0000256" key="2">
    <source>
        <dbReference type="ARBA" id="ARBA00006146"/>
    </source>
</evidence>
<evidence type="ECO:0000256" key="5">
    <source>
        <dbReference type="ARBA" id="ARBA00023002"/>
    </source>
</evidence>
<dbReference type="Pfam" id="PF00487">
    <property type="entry name" value="FA_desaturase"/>
    <property type="match status" value="1"/>
</dbReference>
<evidence type="ECO:0000256" key="1">
    <source>
        <dbReference type="ARBA" id="ARBA00004141"/>
    </source>
</evidence>
<accession>A0A642V7U7</accession>
<dbReference type="Pfam" id="PF08557">
    <property type="entry name" value="Lipid_DES"/>
    <property type="match status" value="1"/>
</dbReference>
<dbReference type="EC" id="1.14.19.17" evidence="8"/>
<dbReference type="PIRSF" id="PIRSF017228">
    <property type="entry name" value="Sphnglp_dlt4_des"/>
    <property type="match status" value="1"/>
</dbReference>
<dbReference type="GO" id="GO:0046513">
    <property type="term" value="P:ceramide biosynthetic process"/>
    <property type="evidence" value="ECO:0007669"/>
    <property type="project" value="TreeGrafter"/>
</dbReference>
<feature type="transmembrane region" description="Helical" evidence="9">
    <location>
        <begin position="55"/>
        <end position="75"/>
    </location>
</feature>
<dbReference type="GO" id="GO:0016020">
    <property type="term" value="C:membrane"/>
    <property type="evidence" value="ECO:0007669"/>
    <property type="project" value="UniProtKB-SubCell"/>
</dbReference>
<comment type="similarity">
    <text evidence="2 8">Belongs to the fatty acid desaturase type 1 family. DEGS subfamily.</text>
</comment>
<dbReference type="AlphaFoldDB" id="A0A642V7U7"/>
<feature type="domain" description="Sphingolipid delta4-desaturase N-terminal" evidence="10">
    <location>
        <begin position="15"/>
        <end position="53"/>
    </location>
</feature>
<comment type="pathway">
    <text evidence="8">Lipid metabolism; sphingolipid metabolism.</text>
</comment>
<dbReference type="EMBL" id="SWFS01000134">
    <property type="protein sequence ID" value="KAA8915861.1"/>
    <property type="molecule type" value="Genomic_DNA"/>
</dbReference>
<sequence length="341" mass="39683">MASTTEVVREQEHERQREEFIYTYQEEPHRSRRKEIIKAHPEVTKLTGHEPLTKYVVYGVVALQFTVAILLRNSTLSDWKFWLAAYVIGATCDSNVFLAIHEFSHNLGFRKPVHNKLFSIFTNLPIGIPYSAGFGPYHLLHHKYMGDGTYDTDIPTNLEAMVLSSVAGKAFFATFQIFFYALRPVCLVNVDFTWVHFLNIVVQVAVDIVLIKSFGWMPFYYLLASAFLAGSLHPIAGHFIAEHYVFDPPSKYDPKGTPFPETYSYYGPLNIFVYNAGYHNEHHDFPYIPWTRLKKVREIAHEFYEPLPYHTSWVKVIWDFVFDKNVTLWCRVKRAEPVKLK</sequence>
<gene>
    <name evidence="11" type="ORF">TRICI_001986</name>
</gene>
<dbReference type="CDD" id="cd03508">
    <property type="entry name" value="Delta4-sphingolipid-FADS-like"/>
    <property type="match status" value="1"/>
</dbReference>
<comment type="caution">
    <text evidence="11">The sequence shown here is derived from an EMBL/GenBank/DDBJ whole genome shotgun (WGS) entry which is preliminary data.</text>
</comment>
<dbReference type="VEuPathDB" id="FungiDB:TRICI_001986"/>
<dbReference type="PANTHER" id="PTHR12879">
    <property type="entry name" value="SPHINGOLIPID DELTA 4 DESATURASE/C-4 HYDROXYLASE PROTEIN DES2"/>
    <property type="match status" value="1"/>
</dbReference>
<comment type="function">
    <text evidence="8">Delta(4)-fatty-acid desaturase which introduces a double bond at the 4-position in the long-chain base (LCB) of ceramides.</text>
</comment>
<feature type="transmembrane region" description="Helical" evidence="9">
    <location>
        <begin position="160"/>
        <end position="182"/>
    </location>
</feature>
<dbReference type="InterPro" id="IPR011388">
    <property type="entry name" value="DES1/DES2"/>
</dbReference>
<comment type="subcellular location">
    <subcellularLocation>
        <location evidence="1">Membrane</location>
        <topology evidence="1">Multi-pass membrane protein</topology>
    </subcellularLocation>
</comment>
<keyword evidence="12" id="KW-1185">Reference proteome</keyword>
<comment type="catalytic activity">
    <reaction evidence="8">
        <text>an N-acylsphinganine + 2 Fe(II)-[cytochrome b5] + O2 + 2 H(+) = an N-acylsphing-4-enine + 2 Fe(III)-[cytochrome b5] + 2 H2O</text>
        <dbReference type="Rhea" id="RHEA:46544"/>
        <dbReference type="Rhea" id="RHEA-COMP:10438"/>
        <dbReference type="Rhea" id="RHEA-COMP:10439"/>
        <dbReference type="ChEBI" id="CHEBI:15377"/>
        <dbReference type="ChEBI" id="CHEBI:15378"/>
        <dbReference type="ChEBI" id="CHEBI:15379"/>
        <dbReference type="ChEBI" id="CHEBI:29033"/>
        <dbReference type="ChEBI" id="CHEBI:29034"/>
        <dbReference type="ChEBI" id="CHEBI:31488"/>
        <dbReference type="ChEBI" id="CHEBI:52639"/>
        <dbReference type="EC" id="1.14.19.17"/>
    </reaction>
</comment>
<feature type="transmembrane region" description="Helical" evidence="9">
    <location>
        <begin position="220"/>
        <end position="241"/>
    </location>
</feature>
<feature type="transmembrane region" description="Helical" evidence="9">
    <location>
        <begin position="120"/>
        <end position="140"/>
    </location>
</feature>
<feature type="transmembrane region" description="Helical" evidence="9">
    <location>
        <begin position="81"/>
        <end position="100"/>
    </location>
</feature>
<dbReference type="PANTHER" id="PTHR12879:SF8">
    <property type="entry name" value="SPHINGOLIPID DELTA(4)-DESATURASE DES1"/>
    <property type="match status" value="1"/>
</dbReference>
<dbReference type="UniPathway" id="UPA00222"/>
<keyword evidence="7 8" id="KW-0472">Membrane</keyword>
<evidence type="ECO:0000259" key="10">
    <source>
        <dbReference type="SMART" id="SM01269"/>
    </source>
</evidence>
<name>A0A642V7U7_9ASCO</name>
<evidence type="ECO:0000256" key="3">
    <source>
        <dbReference type="ARBA" id="ARBA00022692"/>
    </source>
</evidence>
<protein>
    <recommendedName>
        <fullName evidence="8">Sphingolipid delta(4)-desaturase</fullName>
        <ecNumber evidence="8">1.14.19.17</ecNumber>
    </recommendedName>
</protein>
<keyword evidence="6 8" id="KW-0443">Lipid metabolism</keyword>
<proteinExistence type="inferred from homology"/>
<dbReference type="InterPro" id="IPR013866">
    <property type="entry name" value="Sphingolipid_d4-desaturase_N"/>
</dbReference>
<keyword evidence="8" id="KW-0746">Sphingolipid metabolism</keyword>
<dbReference type="GO" id="GO:0042284">
    <property type="term" value="F:sphingolipid delta-4 desaturase activity"/>
    <property type="evidence" value="ECO:0007669"/>
    <property type="project" value="UniProtKB-UniRule"/>
</dbReference>
<evidence type="ECO:0000256" key="7">
    <source>
        <dbReference type="ARBA" id="ARBA00023136"/>
    </source>
</evidence>
<keyword evidence="4 9" id="KW-1133">Transmembrane helix</keyword>
<feature type="transmembrane region" description="Helical" evidence="9">
    <location>
        <begin position="194"/>
        <end position="214"/>
    </location>
</feature>
<evidence type="ECO:0000256" key="6">
    <source>
        <dbReference type="ARBA" id="ARBA00023098"/>
    </source>
</evidence>
<dbReference type="InterPro" id="IPR005804">
    <property type="entry name" value="FA_desaturase_dom"/>
</dbReference>
<keyword evidence="5 8" id="KW-0560">Oxidoreductase</keyword>
<keyword evidence="3 9" id="KW-0812">Transmembrane</keyword>
<dbReference type="Proteomes" id="UP000761534">
    <property type="component" value="Unassembled WGS sequence"/>
</dbReference>
<evidence type="ECO:0000313" key="12">
    <source>
        <dbReference type="Proteomes" id="UP000761534"/>
    </source>
</evidence>
<dbReference type="OrthoDB" id="200948at2759"/>
<evidence type="ECO:0000256" key="8">
    <source>
        <dbReference type="PIRNR" id="PIRNR017228"/>
    </source>
</evidence>